<dbReference type="Pfam" id="PF01657">
    <property type="entry name" value="Stress-antifung"/>
    <property type="match status" value="6"/>
</dbReference>
<feature type="domain" description="Gnk2-homologous" evidence="6">
    <location>
        <begin position="163"/>
        <end position="269"/>
    </location>
</feature>
<evidence type="ECO:0000313" key="7">
    <source>
        <dbReference type="EMBL" id="RDX77651.1"/>
    </source>
</evidence>
<evidence type="ECO:0000256" key="2">
    <source>
        <dbReference type="ARBA" id="ARBA00022525"/>
    </source>
</evidence>
<comment type="subcellular location">
    <subcellularLocation>
        <location evidence="1">Secreted</location>
    </subcellularLocation>
</comment>
<evidence type="ECO:0000256" key="4">
    <source>
        <dbReference type="ARBA" id="ARBA00022737"/>
    </source>
</evidence>
<keyword evidence="4" id="KW-0677">Repeat</keyword>
<dbReference type="AlphaFoldDB" id="A0A371FHB6"/>
<feature type="domain" description="Gnk2-homologous" evidence="6">
    <location>
        <begin position="301"/>
        <end position="404"/>
    </location>
</feature>
<feature type="domain" description="Gnk2-homologous" evidence="6">
    <location>
        <begin position="619"/>
        <end position="726"/>
    </location>
</feature>
<dbReference type="PROSITE" id="PS51473">
    <property type="entry name" value="GNK2"/>
    <property type="match status" value="6"/>
</dbReference>
<dbReference type="CDD" id="cd23509">
    <property type="entry name" value="Gnk2-like"/>
    <property type="match status" value="6"/>
</dbReference>
<reference evidence="7" key="1">
    <citation type="submission" date="2018-05" db="EMBL/GenBank/DDBJ databases">
        <title>Draft genome of Mucuna pruriens seed.</title>
        <authorList>
            <person name="Nnadi N.E."/>
            <person name="Vos R."/>
            <person name="Hasami M.H."/>
            <person name="Devisetty U.K."/>
            <person name="Aguiy J.C."/>
        </authorList>
    </citation>
    <scope>NUCLEOTIDE SEQUENCE [LARGE SCALE GENOMIC DNA]</scope>
    <source>
        <strain evidence="7">JCA_2017</strain>
    </source>
</reference>
<dbReference type="OrthoDB" id="696781at2759"/>
<comment type="similarity">
    <text evidence="5">Belongs to the cysteine-rich repeat secretory protein family.</text>
</comment>
<comment type="caution">
    <text evidence="7">The sequence shown here is derived from an EMBL/GenBank/DDBJ whole genome shotgun (WGS) entry which is preliminary data.</text>
</comment>
<protein>
    <submittedName>
        <fullName evidence="7">Cysteine-rich repeat secretory protein 38</fullName>
    </submittedName>
</protein>
<dbReference type="PANTHER" id="PTHR32411">
    <property type="entry name" value="CYSTEINE-RICH REPEAT SECRETORY PROTEIN 38-RELATED"/>
    <property type="match status" value="1"/>
</dbReference>
<dbReference type="InterPro" id="IPR002902">
    <property type="entry name" value="GNK2"/>
</dbReference>
<feature type="domain" description="Gnk2-homologous" evidence="6">
    <location>
        <begin position="410"/>
        <end position="515"/>
    </location>
</feature>
<keyword evidence="2" id="KW-0964">Secreted</keyword>
<dbReference type="InterPro" id="IPR038408">
    <property type="entry name" value="GNK2_sf"/>
</dbReference>
<dbReference type="GO" id="GO:0005576">
    <property type="term" value="C:extracellular region"/>
    <property type="evidence" value="ECO:0007669"/>
    <property type="project" value="UniProtKB-SubCell"/>
</dbReference>
<feature type="domain" description="Gnk2-homologous" evidence="6">
    <location>
        <begin position="52"/>
        <end position="157"/>
    </location>
</feature>
<feature type="domain" description="Gnk2-homologous" evidence="6">
    <location>
        <begin position="516"/>
        <end position="613"/>
    </location>
</feature>
<sequence length="775" mass="87122">MRPINIYVPKQKHKIKHYFPISTSNMSSSKLSTPTTLLLLFALLFQTCFGVDPLFHFCSSSQNFTAYSPYESNLKTLINSLIYKTPSTGFGVASVGQYQYQNQKAYGLALCRGDVSASECKTCVSDATKEILSLCPYNKGGIIWYDNCMFKYLDTDFFGKIDNTNKFSLLNVRNVTDPAMFNYMTKELLSLLAYKASLSPKMYATGELKIGGESNIIYGLTQCTRDLSSADCNKCLDDAINELPNCCDGKEGGRVVGGSCNIRYEIYPFPHLFTMSSSKLITTFLFSLTLALLLQTSLGADPLFHFCSNSENFTAHSPYESNLKTLINSLIYKTPSTGFGVGSVGQYQNQKAYGLALCRGDVSVSECKTCVSEAPKEILNRCPYNKGAIIWYDYCMFKYLDTDFFGEIDNTNKFYMWNLKNVTDPATFNYKTKQLLSQLAQKAYVNNKFYASGELKLEESETLYGLTQCTRDLSSNDCKKCLDDAINELPNCCDGKQGGRVVGGSCNFRYEIYPFVKHSEKFDDQSTYATLLKILISKLTYKTYSTGFAVDSTGHFEDQKTYGLALCRGDVSTSECKTCISNATKEIRSRCPYNKGATIWYDNCMFKYLNTNFVGQIDNTIRIYMWNVNNVSDPATFNSNTRYLLTQLAQKAYDQNNPKLYAAGQVKLDNSVTLFGLTQCTQDLSSSDCKACLDDALNRLQSCCDGKQGGRVLGGSCNFRYEIYPFFTDLFYYLFCTRKMSRQALQKACSLALCDDNVSALECKTWTYNEDGIIW</sequence>
<dbReference type="PANTHER" id="PTHR32411:SF43">
    <property type="entry name" value="CYSTEINE-RICH REPEAT SECRETORY PROTEIN 38"/>
    <property type="match status" value="1"/>
</dbReference>
<dbReference type="FunFam" id="3.30.430.20:FF:000002">
    <property type="entry name" value="Cysteine-rich receptor-like protein kinase 10"/>
    <property type="match status" value="2"/>
</dbReference>
<dbReference type="InterPro" id="IPR050581">
    <property type="entry name" value="CRR_secretory_protein"/>
</dbReference>
<keyword evidence="8" id="KW-1185">Reference proteome</keyword>
<accession>A0A371FHB6</accession>
<organism evidence="7 8">
    <name type="scientific">Mucuna pruriens</name>
    <name type="common">Velvet bean</name>
    <name type="synonym">Dolichos pruriens</name>
    <dbReference type="NCBI Taxonomy" id="157652"/>
    <lineage>
        <taxon>Eukaryota</taxon>
        <taxon>Viridiplantae</taxon>
        <taxon>Streptophyta</taxon>
        <taxon>Embryophyta</taxon>
        <taxon>Tracheophyta</taxon>
        <taxon>Spermatophyta</taxon>
        <taxon>Magnoliopsida</taxon>
        <taxon>eudicotyledons</taxon>
        <taxon>Gunneridae</taxon>
        <taxon>Pentapetalae</taxon>
        <taxon>rosids</taxon>
        <taxon>fabids</taxon>
        <taxon>Fabales</taxon>
        <taxon>Fabaceae</taxon>
        <taxon>Papilionoideae</taxon>
        <taxon>50 kb inversion clade</taxon>
        <taxon>NPAAA clade</taxon>
        <taxon>indigoferoid/millettioid clade</taxon>
        <taxon>Phaseoleae</taxon>
        <taxon>Mucuna</taxon>
    </lineage>
</organism>
<keyword evidence="3" id="KW-0732">Signal</keyword>
<evidence type="ECO:0000313" key="8">
    <source>
        <dbReference type="Proteomes" id="UP000257109"/>
    </source>
</evidence>
<dbReference type="EMBL" id="QJKJ01009121">
    <property type="protein sequence ID" value="RDX77651.1"/>
    <property type="molecule type" value="Genomic_DNA"/>
</dbReference>
<proteinExistence type="inferred from homology"/>
<dbReference type="Gene3D" id="3.30.430.20">
    <property type="entry name" value="Gnk2 domain, C-X8-C-X2-C motif"/>
    <property type="match status" value="6"/>
</dbReference>
<evidence type="ECO:0000256" key="3">
    <source>
        <dbReference type="ARBA" id="ARBA00022729"/>
    </source>
</evidence>
<dbReference type="FunFam" id="3.30.430.20:FF:000012">
    <property type="entry name" value="Cysteine-rich receptor-like protein kinase 25"/>
    <property type="match status" value="1"/>
</dbReference>
<name>A0A371FHB6_MUCPR</name>
<dbReference type="Proteomes" id="UP000257109">
    <property type="component" value="Unassembled WGS sequence"/>
</dbReference>
<evidence type="ECO:0000256" key="5">
    <source>
        <dbReference type="ARBA" id="ARBA00038515"/>
    </source>
</evidence>
<gene>
    <name evidence="7" type="primary">CRRSP38</name>
    <name evidence="7" type="ORF">CR513_42191</name>
</gene>
<feature type="non-terminal residue" evidence="7">
    <location>
        <position position="1"/>
    </location>
</feature>
<evidence type="ECO:0000259" key="6">
    <source>
        <dbReference type="PROSITE" id="PS51473"/>
    </source>
</evidence>
<dbReference type="STRING" id="157652.A0A371FHB6"/>
<evidence type="ECO:0000256" key="1">
    <source>
        <dbReference type="ARBA" id="ARBA00004613"/>
    </source>
</evidence>